<evidence type="ECO:0000256" key="4">
    <source>
        <dbReference type="ARBA" id="ARBA00022605"/>
    </source>
</evidence>
<dbReference type="Proteomes" id="UP000095255">
    <property type="component" value="Unassembled WGS sequence"/>
</dbReference>
<evidence type="ECO:0000256" key="1">
    <source>
        <dbReference type="ARBA" id="ARBA00004970"/>
    </source>
</evidence>
<evidence type="ECO:0000313" key="11">
    <source>
        <dbReference type="Proteomes" id="UP000095255"/>
    </source>
</evidence>
<dbReference type="InterPro" id="IPR010140">
    <property type="entry name" value="Histidinol_P_phosphatase_HisJ"/>
</dbReference>
<dbReference type="GO" id="GO:0000105">
    <property type="term" value="P:L-histidine biosynthetic process"/>
    <property type="evidence" value="ECO:0007669"/>
    <property type="project" value="UniProtKB-UniRule"/>
</dbReference>
<dbReference type="Pfam" id="PF02811">
    <property type="entry name" value="PHP"/>
    <property type="match status" value="1"/>
</dbReference>
<dbReference type="NCBIfam" id="NF005596">
    <property type="entry name" value="PRK07328.1"/>
    <property type="match status" value="1"/>
</dbReference>
<dbReference type="AlphaFoldDB" id="A0A1E5L9I7"/>
<dbReference type="UniPathway" id="UPA00031">
    <property type="reaction ID" value="UER00013"/>
</dbReference>
<evidence type="ECO:0000259" key="9">
    <source>
        <dbReference type="Pfam" id="PF02811"/>
    </source>
</evidence>
<name>A0A1E5L9I7_9FIRM</name>
<comment type="catalytic activity">
    <reaction evidence="7 8">
        <text>L-histidinol phosphate + H2O = L-histidinol + phosphate</text>
        <dbReference type="Rhea" id="RHEA:14465"/>
        <dbReference type="ChEBI" id="CHEBI:15377"/>
        <dbReference type="ChEBI" id="CHEBI:43474"/>
        <dbReference type="ChEBI" id="CHEBI:57699"/>
        <dbReference type="ChEBI" id="CHEBI:57980"/>
        <dbReference type="EC" id="3.1.3.15"/>
    </reaction>
</comment>
<dbReference type="CDD" id="cd12110">
    <property type="entry name" value="PHP_HisPPase_Hisj_like"/>
    <property type="match status" value="1"/>
</dbReference>
<dbReference type="EC" id="3.1.3.15" evidence="3 8"/>
<evidence type="ECO:0000256" key="8">
    <source>
        <dbReference type="RuleBase" id="RU366003"/>
    </source>
</evidence>
<dbReference type="InterPro" id="IPR004013">
    <property type="entry name" value="PHP_dom"/>
</dbReference>
<dbReference type="EMBL" id="MJAT01000001">
    <property type="protein sequence ID" value="OEH86815.1"/>
    <property type="molecule type" value="Genomic_DNA"/>
</dbReference>
<evidence type="ECO:0000256" key="5">
    <source>
        <dbReference type="ARBA" id="ARBA00022801"/>
    </source>
</evidence>
<evidence type="ECO:0000256" key="6">
    <source>
        <dbReference type="ARBA" id="ARBA00023102"/>
    </source>
</evidence>
<organism evidence="10 11">
    <name type="scientific">Desulfuribacillus stibiiarsenatis</name>
    <dbReference type="NCBI Taxonomy" id="1390249"/>
    <lineage>
        <taxon>Bacteria</taxon>
        <taxon>Bacillati</taxon>
        <taxon>Bacillota</taxon>
        <taxon>Desulfuribacillia</taxon>
        <taxon>Desulfuribacillales</taxon>
        <taxon>Desulfuribacillaceae</taxon>
        <taxon>Desulfuribacillus</taxon>
    </lineage>
</organism>
<reference evidence="10 11" key="1">
    <citation type="submission" date="2016-09" db="EMBL/GenBank/DDBJ databases">
        <title>Desulfuribacillus arsenicus sp. nov., an obligately anaerobic, dissimilatory arsenic- and antimonate-reducing bacterium isolated from anoxic sediments.</title>
        <authorList>
            <person name="Abin C.A."/>
            <person name="Hollibaugh J.T."/>
        </authorList>
    </citation>
    <scope>NUCLEOTIDE SEQUENCE [LARGE SCALE GENOMIC DNA]</scope>
    <source>
        <strain evidence="10 11">MLFW-2</strain>
    </source>
</reference>
<evidence type="ECO:0000256" key="3">
    <source>
        <dbReference type="ARBA" id="ARBA00013085"/>
    </source>
</evidence>
<dbReference type="GO" id="GO:0005737">
    <property type="term" value="C:cytoplasm"/>
    <property type="evidence" value="ECO:0007669"/>
    <property type="project" value="TreeGrafter"/>
</dbReference>
<evidence type="ECO:0000256" key="7">
    <source>
        <dbReference type="ARBA" id="ARBA00049158"/>
    </source>
</evidence>
<dbReference type="STRING" id="1390249.BHU72_00665"/>
<accession>A0A1E5L9I7</accession>
<keyword evidence="6 8" id="KW-0368">Histidine biosynthesis</keyword>
<evidence type="ECO:0000256" key="2">
    <source>
        <dbReference type="ARBA" id="ARBA00009152"/>
    </source>
</evidence>
<dbReference type="PANTHER" id="PTHR21039">
    <property type="entry name" value="HISTIDINOL PHOSPHATASE-RELATED"/>
    <property type="match status" value="1"/>
</dbReference>
<comment type="caution">
    <text evidence="10">The sequence shown here is derived from an EMBL/GenBank/DDBJ whole genome shotgun (WGS) entry which is preliminary data.</text>
</comment>
<sequence length="274" mass="32105">MKRQPYLVDYHTHNYRCGHAIGELREYVERAVELGFHEIGLSDHFPLFHIPAERRLPEITMEMHQLEEYVQEAIALKQEFAQQIDVKVGIEADYVPEWEDYLANQLRQYPFDYVLGSVHFIGEWDHSDSRCTHEWDNRDVDQVYRHYYALVKAAAESKIYDSIAHFDVIKRFNHHPTSDMTENIREALLAVKAANICVEVNTSGEFMPVKEIFPSKTILHMCKELDIPITVGSDSHRPHNVGTNIERIYGELRDLGFTEIAGFDQRRRYRISLL</sequence>
<dbReference type="Gene3D" id="3.20.20.140">
    <property type="entry name" value="Metal-dependent hydrolases"/>
    <property type="match status" value="1"/>
</dbReference>
<dbReference type="PANTHER" id="PTHR21039:SF0">
    <property type="entry name" value="HISTIDINOL-PHOSPHATASE"/>
    <property type="match status" value="1"/>
</dbReference>
<comment type="pathway">
    <text evidence="1 8">Amino-acid biosynthesis; L-histidine biosynthesis; L-histidine from 5-phospho-alpha-D-ribose 1-diphosphate: step 8/9.</text>
</comment>
<dbReference type="SUPFAM" id="SSF89550">
    <property type="entry name" value="PHP domain-like"/>
    <property type="match status" value="1"/>
</dbReference>
<dbReference type="OrthoDB" id="9775255at2"/>
<gene>
    <name evidence="10" type="ORF">BHU72_00665</name>
</gene>
<keyword evidence="4 8" id="KW-0028">Amino-acid biosynthesis</keyword>
<proteinExistence type="inferred from homology"/>
<protein>
    <recommendedName>
        <fullName evidence="3 8">Histidinol-phosphatase</fullName>
        <shortName evidence="8">HolPase</shortName>
        <ecNumber evidence="3 8">3.1.3.15</ecNumber>
    </recommendedName>
</protein>
<keyword evidence="5 8" id="KW-0378">Hydrolase</keyword>
<keyword evidence="11" id="KW-1185">Reference proteome</keyword>
<dbReference type="InterPro" id="IPR016195">
    <property type="entry name" value="Pol/histidinol_Pase-like"/>
</dbReference>
<feature type="domain" description="PHP" evidence="9">
    <location>
        <begin position="9"/>
        <end position="203"/>
    </location>
</feature>
<dbReference type="GO" id="GO:0004401">
    <property type="term" value="F:histidinol-phosphatase activity"/>
    <property type="evidence" value="ECO:0007669"/>
    <property type="project" value="UniProtKB-UniRule"/>
</dbReference>
<dbReference type="NCBIfam" id="TIGR01856">
    <property type="entry name" value="hisJ_fam"/>
    <property type="match status" value="1"/>
</dbReference>
<evidence type="ECO:0000313" key="10">
    <source>
        <dbReference type="EMBL" id="OEH86815.1"/>
    </source>
</evidence>
<dbReference type="RefSeq" id="WP_069700693.1">
    <property type="nucleotide sequence ID" value="NZ_MJAT01000001.1"/>
</dbReference>
<comment type="similarity">
    <text evidence="2 8">Belongs to the PHP hydrolase family. HisK subfamily.</text>
</comment>